<gene>
    <name evidence="2" type="ORF">AB8O55_25530</name>
</gene>
<name>A0ABV4CNW1_9PSEU</name>
<accession>A0ABV4CNW1</accession>
<evidence type="ECO:0000313" key="2">
    <source>
        <dbReference type="EMBL" id="MEY8042782.1"/>
    </source>
</evidence>
<dbReference type="RefSeq" id="WP_345360333.1">
    <property type="nucleotide sequence ID" value="NZ_BAABII010000004.1"/>
</dbReference>
<evidence type="ECO:0000259" key="1">
    <source>
        <dbReference type="Pfam" id="PF04149"/>
    </source>
</evidence>
<sequence length="76" mass="8187">MRDGELDVPRCGAPRNGFRRSSYSGQNGHCVEVAGSGGDGRWVRDSKAPGSGLHRFTAGQWRSFLTHLKAGGLDSR</sequence>
<reference evidence="2 3" key="1">
    <citation type="submission" date="2024-08" db="EMBL/GenBank/DDBJ databases">
        <title>Genome mining of Saccharopolyspora cebuensis PGLac3 from Nigerian medicinal plant.</title>
        <authorList>
            <person name="Ezeobiora C.E."/>
            <person name="Igbokwe N.H."/>
            <person name="Amin D.H."/>
            <person name="Mendie U.E."/>
        </authorList>
    </citation>
    <scope>NUCLEOTIDE SEQUENCE [LARGE SCALE GENOMIC DNA]</scope>
    <source>
        <strain evidence="2 3">PGLac3</strain>
    </source>
</reference>
<protein>
    <submittedName>
        <fullName evidence="2">DUF397 domain-containing protein</fullName>
    </submittedName>
</protein>
<dbReference type="Proteomes" id="UP001564626">
    <property type="component" value="Unassembled WGS sequence"/>
</dbReference>
<evidence type="ECO:0000313" key="3">
    <source>
        <dbReference type="Proteomes" id="UP001564626"/>
    </source>
</evidence>
<comment type="caution">
    <text evidence="2">The sequence shown here is derived from an EMBL/GenBank/DDBJ whole genome shotgun (WGS) entry which is preliminary data.</text>
</comment>
<dbReference type="InterPro" id="IPR007278">
    <property type="entry name" value="DUF397"/>
</dbReference>
<keyword evidence="3" id="KW-1185">Reference proteome</keyword>
<proteinExistence type="predicted"/>
<dbReference type="Pfam" id="PF04149">
    <property type="entry name" value="DUF397"/>
    <property type="match status" value="1"/>
</dbReference>
<dbReference type="EMBL" id="JBGEHV010000065">
    <property type="protein sequence ID" value="MEY8042782.1"/>
    <property type="molecule type" value="Genomic_DNA"/>
</dbReference>
<organism evidence="2 3">
    <name type="scientific">Saccharopolyspora cebuensis</name>
    <dbReference type="NCBI Taxonomy" id="418759"/>
    <lineage>
        <taxon>Bacteria</taxon>
        <taxon>Bacillati</taxon>
        <taxon>Actinomycetota</taxon>
        <taxon>Actinomycetes</taxon>
        <taxon>Pseudonocardiales</taxon>
        <taxon>Pseudonocardiaceae</taxon>
        <taxon>Saccharopolyspora</taxon>
    </lineage>
</organism>
<feature type="domain" description="DUF397" evidence="1">
    <location>
        <begin position="18"/>
        <end position="69"/>
    </location>
</feature>